<evidence type="ECO:0000256" key="1">
    <source>
        <dbReference type="ARBA" id="ARBA00004418"/>
    </source>
</evidence>
<dbReference type="GO" id="GO:0051274">
    <property type="term" value="P:beta-glucan biosynthetic process"/>
    <property type="evidence" value="ECO:0007669"/>
    <property type="project" value="TreeGrafter"/>
</dbReference>
<dbReference type="GO" id="GO:0003824">
    <property type="term" value="F:catalytic activity"/>
    <property type="evidence" value="ECO:0007669"/>
    <property type="project" value="InterPro"/>
</dbReference>
<dbReference type="KEGG" id="hsr:HSBAA_15590"/>
<dbReference type="InterPro" id="IPR014718">
    <property type="entry name" value="GH-type_carb-bd"/>
</dbReference>
<dbReference type="InterPro" id="IPR011013">
    <property type="entry name" value="Gal_mutarotase_sf_dom"/>
</dbReference>
<feature type="domain" description="Glucan biosynthesis periplasmic MdoG C-terminal" evidence="2">
    <location>
        <begin position="5"/>
        <end position="68"/>
    </location>
</feature>
<reference evidence="3 4" key="1">
    <citation type="journal article" date="2019" name="Microbiol. Resour. Announc.">
        <title>Complete Genome Sequence of Halomonas sulfidaeris Strain Esulfide1 Isolated from a Metal Sulfide Rock at a Depth of 2,200 Meters, Obtained Using Nanopore Sequencing.</title>
        <authorList>
            <person name="Saito M."/>
            <person name="Nishigata A."/>
            <person name="Galipon J."/>
            <person name="Arakawa K."/>
        </authorList>
    </citation>
    <scope>NUCLEOTIDE SEQUENCE [LARGE SCALE GENOMIC DNA]</scope>
    <source>
        <strain evidence="3 4">ATCC BAA-803</strain>
    </source>
</reference>
<organism evidence="3 4">
    <name type="scientific">Vreelandella sulfidaeris</name>
    <dbReference type="NCBI Taxonomy" id="115553"/>
    <lineage>
        <taxon>Bacteria</taxon>
        <taxon>Pseudomonadati</taxon>
        <taxon>Pseudomonadota</taxon>
        <taxon>Gammaproteobacteria</taxon>
        <taxon>Oceanospirillales</taxon>
        <taxon>Halomonadaceae</taxon>
        <taxon>Vreelandella</taxon>
    </lineage>
</organism>
<accession>A0A455U4V1</accession>
<sequence length="84" mass="9116">MSLPFFSGASYFRIVGRNQAYGLSTRGLAIDTASTTGEEFPAFREFWMYKPDADAEHIELLALMDSPLSAAPIGLSSSLGKIPK</sequence>
<evidence type="ECO:0000313" key="4">
    <source>
        <dbReference type="Proteomes" id="UP000320231"/>
    </source>
</evidence>
<dbReference type="AlphaFoldDB" id="A0A455U4V1"/>
<dbReference type="EMBL" id="AP019514">
    <property type="protein sequence ID" value="BBI60253.1"/>
    <property type="molecule type" value="Genomic_DNA"/>
</dbReference>
<dbReference type="Proteomes" id="UP000320231">
    <property type="component" value="Chromosome"/>
</dbReference>
<dbReference type="Pfam" id="PF04349">
    <property type="entry name" value="MdoG"/>
    <property type="match status" value="1"/>
</dbReference>
<dbReference type="GO" id="GO:0030246">
    <property type="term" value="F:carbohydrate binding"/>
    <property type="evidence" value="ECO:0007669"/>
    <property type="project" value="InterPro"/>
</dbReference>
<evidence type="ECO:0000259" key="2">
    <source>
        <dbReference type="Pfam" id="PF04349"/>
    </source>
</evidence>
<dbReference type="InterPro" id="IPR007444">
    <property type="entry name" value="Glucan_biosyn_MdoG_C"/>
</dbReference>
<name>A0A455U4V1_9GAMM</name>
<dbReference type="InterPro" id="IPR014438">
    <property type="entry name" value="Glucan_biosyn_MdoG/MdoD"/>
</dbReference>
<dbReference type="PANTHER" id="PTHR30504">
    <property type="entry name" value="GLUCANS BIOSYNTHESIS PROTEIN"/>
    <property type="match status" value="1"/>
</dbReference>
<proteinExistence type="predicted"/>
<comment type="subcellular location">
    <subcellularLocation>
        <location evidence="1">Periplasm</location>
    </subcellularLocation>
</comment>
<dbReference type="Gene3D" id="2.70.98.10">
    <property type="match status" value="1"/>
</dbReference>
<protein>
    <recommendedName>
        <fullName evidence="2">Glucan biosynthesis periplasmic MdoG C-terminal domain-containing protein</fullName>
    </recommendedName>
</protein>
<evidence type="ECO:0000313" key="3">
    <source>
        <dbReference type="EMBL" id="BBI60253.1"/>
    </source>
</evidence>
<dbReference type="GO" id="GO:0030288">
    <property type="term" value="C:outer membrane-bounded periplasmic space"/>
    <property type="evidence" value="ECO:0007669"/>
    <property type="project" value="TreeGrafter"/>
</dbReference>
<gene>
    <name evidence="3" type="ORF">HSBAA_15590</name>
</gene>
<dbReference type="SUPFAM" id="SSF74650">
    <property type="entry name" value="Galactose mutarotase-like"/>
    <property type="match status" value="1"/>
</dbReference>
<dbReference type="PANTHER" id="PTHR30504:SF2">
    <property type="entry name" value="GLUCANS BIOSYNTHESIS PROTEIN G"/>
    <property type="match status" value="1"/>
</dbReference>